<name>A0A0F9DR44_9ZZZZ</name>
<organism evidence="1">
    <name type="scientific">marine sediment metagenome</name>
    <dbReference type="NCBI Taxonomy" id="412755"/>
    <lineage>
        <taxon>unclassified sequences</taxon>
        <taxon>metagenomes</taxon>
        <taxon>ecological metagenomes</taxon>
    </lineage>
</organism>
<evidence type="ECO:0000313" key="1">
    <source>
        <dbReference type="EMBL" id="KKL64248.1"/>
    </source>
</evidence>
<comment type="caution">
    <text evidence="1">The sequence shown here is derived from an EMBL/GenBank/DDBJ whole genome shotgun (WGS) entry which is preliminary data.</text>
</comment>
<sequence length="187" mass="20177">ADREGSFLMRVPEVLAEITRLRLALQSRTDVTPEKIVRELALIAFSDIGDVIRLTADGAAHLDFSDLPPEFTKSVSQITVETFTEGRGDRATDIRQVKLKMNDKLGALSTLTKIFGMQRESVDLHITSDHDPGELAEVSDDDLRAFVERRRGGPGLVAGSGPGLAAVSQDVEVEAHVLGPGEDEGDG</sequence>
<accession>A0A0F9DR44</accession>
<dbReference type="InterPro" id="IPR005335">
    <property type="entry name" value="Terminase_ssu"/>
</dbReference>
<protein>
    <submittedName>
        <fullName evidence="1">Uncharacterized protein</fullName>
    </submittedName>
</protein>
<dbReference type="Pfam" id="PF03592">
    <property type="entry name" value="Terminase_2"/>
    <property type="match status" value="1"/>
</dbReference>
<feature type="non-terminal residue" evidence="1">
    <location>
        <position position="1"/>
    </location>
</feature>
<proteinExistence type="predicted"/>
<dbReference type="AlphaFoldDB" id="A0A0F9DR44"/>
<reference evidence="1" key="1">
    <citation type="journal article" date="2015" name="Nature">
        <title>Complex archaea that bridge the gap between prokaryotes and eukaryotes.</title>
        <authorList>
            <person name="Spang A."/>
            <person name="Saw J.H."/>
            <person name="Jorgensen S.L."/>
            <person name="Zaremba-Niedzwiedzka K."/>
            <person name="Martijn J."/>
            <person name="Lind A.E."/>
            <person name="van Eijk R."/>
            <person name="Schleper C."/>
            <person name="Guy L."/>
            <person name="Ettema T.J."/>
        </authorList>
    </citation>
    <scope>NUCLEOTIDE SEQUENCE</scope>
</reference>
<dbReference type="EMBL" id="LAZR01027902">
    <property type="protein sequence ID" value="KKL64248.1"/>
    <property type="molecule type" value="Genomic_DNA"/>
</dbReference>
<gene>
    <name evidence="1" type="ORF">LCGC14_2166980</name>
</gene>
<dbReference type="GO" id="GO:0051276">
    <property type="term" value="P:chromosome organization"/>
    <property type="evidence" value="ECO:0007669"/>
    <property type="project" value="InterPro"/>
</dbReference>